<keyword evidence="2" id="KW-1185">Reference proteome</keyword>
<organism evidence="2 3">
    <name type="scientific">Heterorhabditis bacteriophora</name>
    <name type="common">Entomopathogenic nematode worm</name>
    <dbReference type="NCBI Taxonomy" id="37862"/>
    <lineage>
        <taxon>Eukaryota</taxon>
        <taxon>Metazoa</taxon>
        <taxon>Ecdysozoa</taxon>
        <taxon>Nematoda</taxon>
        <taxon>Chromadorea</taxon>
        <taxon>Rhabditida</taxon>
        <taxon>Rhabditina</taxon>
        <taxon>Rhabditomorpha</taxon>
        <taxon>Strongyloidea</taxon>
        <taxon>Heterorhabditidae</taxon>
        <taxon>Heterorhabditis</taxon>
    </lineage>
</organism>
<dbReference type="Proteomes" id="UP000095283">
    <property type="component" value="Unplaced"/>
</dbReference>
<evidence type="ECO:0000313" key="2">
    <source>
        <dbReference type="Proteomes" id="UP000095283"/>
    </source>
</evidence>
<proteinExistence type="predicted"/>
<dbReference type="WBParaSite" id="Hba_03436">
    <property type="protein sequence ID" value="Hba_03436"/>
    <property type="gene ID" value="Hba_03436"/>
</dbReference>
<feature type="compositionally biased region" description="Basic and acidic residues" evidence="1">
    <location>
        <begin position="120"/>
        <end position="150"/>
    </location>
</feature>
<accession>A0A1I7WEQ8</accession>
<evidence type="ECO:0000256" key="1">
    <source>
        <dbReference type="SAM" id="MobiDB-lite"/>
    </source>
</evidence>
<protein>
    <submittedName>
        <fullName evidence="3">MIF4G domain-containing protein</fullName>
    </submittedName>
</protein>
<name>A0A1I7WEQ8_HETBA</name>
<reference evidence="3" key="1">
    <citation type="submission" date="2016-11" db="UniProtKB">
        <authorList>
            <consortium name="WormBaseParasite"/>
        </authorList>
    </citation>
    <scope>IDENTIFICATION</scope>
</reference>
<feature type="region of interest" description="Disordered" evidence="1">
    <location>
        <begin position="105"/>
        <end position="152"/>
    </location>
</feature>
<evidence type="ECO:0000313" key="3">
    <source>
        <dbReference type="WBParaSite" id="Hba_03436"/>
    </source>
</evidence>
<dbReference type="AlphaFoldDB" id="A0A1I7WEQ8"/>
<sequence>MLDIVLLTNKFLISFKDNVQLLLQLIDLAYTNPDFSQVKLCSYVMIVLFSMNLIERQTILNVISFQTKCILLKIFHPHIVQVLRSCFNFILFSLQEHQEAHSALLSEIENPPQTTRKRRYEKEERHRDRDDLRRSRYSDGRDRRCGDTGVRHGMYGQQQSGYYMQGNGMLRKLAIKI</sequence>